<evidence type="ECO:0000313" key="2">
    <source>
        <dbReference type="EMBL" id="KAK2649144.1"/>
    </source>
</evidence>
<dbReference type="Pfam" id="PF13456">
    <property type="entry name" value="RVT_3"/>
    <property type="match status" value="1"/>
</dbReference>
<dbReference type="EMBL" id="JANJYI010000005">
    <property type="protein sequence ID" value="KAK2649144.1"/>
    <property type="molecule type" value="Genomic_DNA"/>
</dbReference>
<organism evidence="2 3">
    <name type="scientific">Dipteronia dyeriana</name>
    <dbReference type="NCBI Taxonomy" id="168575"/>
    <lineage>
        <taxon>Eukaryota</taxon>
        <taxon>Viridiplantae</taxon>
        <taxon>Streptophyta</taxon>
        <taxon>Embryophyta</taxon>
        <taxon>Tracheophyta</taxon>
        <taxon>Spermatophyta</taxon>
        <taxon>Magnoliopsida</taxon>
        <taxon>eudicotyledons</taxon>
        <taxon>Gunneridae</taxon>
        <taxon>Pentapetalae</taxon>
        <taxon>rosids</taxon>
        <taxon>malvids</taxon>
        <taxon>Sapindales</taxon>
        <taxon>Sapindaceae</taxon>
        <taxon>Hippocastanoideae</taxon>
        <taxon>Acereae</taxon>
        <taxon>Dipteronia</taxon>
    </lineage>
</organism>
<accession>A0AAD9U812</accession>
<gene>
    <name evidence="2" type="ORF">Ddye_016633</name>
</gene>
<dbReference type="GO" id="GO:0003676">
    <property type="term" value="F:nucleic acid binding"/>
    <property type="evidence" value="ECO:0007669"/>
    <property type="project" value="InterPro"/>
</dbReference>
<dbReference type="PANTHER" id="PTHR47074">
    <property type="entry name" value="BNAC02G40300D PROTEIN"/>
    <property type="match status" value="1"/>
</dbReference>
<dbReference type="GO" id="GO:0004523">
    <property type="term" value="F:RNA-DNA hybrid ribonuclease activity"/>
    <property type="evidence" value="ECO:0007669"/>
    <property type="project" value="InterPro"/>
</dbReference>
<evidence type="ECO:0000313" key="3">
    <source>
        <dbReference type="Proteomes" id="UP001280121"/>
    </source>
</evidence>
<dbReference type="InterPro" id="IPR002156">
    <property type="entry name" value="RNaseH_domain"/>
</dbReference>
<dbReference type="AlphaFoldDB" id="A0AAD9U812"/>
<proteinExistence type="predicted"/>
<keyword evidence="3" id="KW-1185">Reference proteome</keyword>
<reference evidence="2" key="1">
    <citation type="journal article" date="2023" name="Plant J.">
        <title>Genome sequences and population genomics provide insights into the demographic history, inbreeding, and mutation load of two 'living fossil' tree species of Dipteronia.</title>
        <authorList>
            <person name="Feng Y."/>
            <person name="Comes H.P."/>
            <person name="Chen J."/>
            <person name="Zhu S."/>
            <person name="Lu R."/>
            <person name="Zhang X."/>
            <person name="Li P."/>
            <person name="Qiu J."/>
            <person name="Olsen K.M."/>
            <person name="Qiu Y."/>
        </authorList>
    </citation>
    <scope>NUCLEOTIDE SEQUENCE</scope>
    <source>
        <strain evidence="2">KIB01</strain>
    </source>
</reference>
<dbReference type="InterPro" id="IPR052929">
    <property type="entry name" value="RNase_H-like_EbsB-rel"/>
</dbReference>
<protein>
    <recommendedName>
        <fullName evidence="1">RNase H type-1 domain-containing protein</fullName>
    </recommendedName>
</protein>
<sequence>MVVSPALSIRSTESVDWEAPMWGVYKLNADAAVNATGGSIGIDTIIRDSEGFVLAVTAHPIRSSFPPQVAEALAILGGIVLAKDSSFWPLHVE</sequence>
<evidence type="ECO:0000259" key="1">
    <source>
        <dbReference type="Pfam" id="PF13456"/>
    </source>
</evidence>
<feature type="domain" description="RNase H type-1" evidence="1">
    <location>
        <begin position="28"/>
        <end position="93"/>
    </location>
</feature>
<comment type="caution">
    <text evidence="2">The sequence shown here is derived from an EMBL/GenBank/DDBJ whole genome shotgun (WGS) entry which is preliminary data.</text>
</comment>
<name>A0AAD9U812_9ROSI</name>
<dbReference type="Proteomes" id="UP001280121">
    <property type="component" value="Unassembled WGS sequence"/>
</dbReference>
<dbReference type="PANTHER" id="PTHR47074:SF11">
    <property type="entry name" value="REVERSE TRANSCRIPTASE-LIKE PROTEIN"/>
    <property type="match status" value="1"/>
</dbReference>